<evidence type="ECO:0000313" key="1">
    <source>
        <dbReference type="EMBL" id="MBX24949.1"/>
    </source>
</evidence>
<protein>
    <submittedName>
        <fullName evidence="1">Uncharacterized protein</fullName>
    </submittedName>
</protein>
<organism evidence="1">
    <name type="scientific">Rhizophora mucronata</name>
    <name type="common">Asiatic mangrove</name>
    <dbReference type="NCBI Taxonomy" id="61149"/>
    <lineage>
        <taxon>Eukaryota</taxon>
        <taxon>Viridiplantae</taxon>
        <taxon>Streptophyta</taxon>
        <taxon>Embryophyta</taxon>
        <taxon>Tracheophyta</taxon>
        <taxon>Spermatophyta</taxon>
        <taxon>Magnoliopsida</taxon>
        <taxon>eudicotyledons</taxon>
        <taxon>Gunneridae</taxon>
        <taxon>Pentapetalae</taxon>
        <taxon>rosids</taxon>
        <taxon>fabids</taxon>
        <taxon>Malpighiales</taxon>
        <taxon>Rhizophoraceae</taxon>
        <taxon>Rhizophora</taxon>
    </lineage>
</organism>
<proteinExistence type="predicted"/>
<reference evidence="1" key="1">
    <citation type="submission" date="2018-02" db="EMBL/GenBank/DDBJ databases">
        <title>Rhizophora mucronata_Transcriptome.</title>
        <authorList>
            <person name="Meera S.P."/>
            <person name="Sreeshan A."/>
            <person name="Augustine A."/>
        </authorList>
    </citation>
    <scope>NUCLEOTIDE SEQUENCE</scope>
    <source>
        <tissue evidence="1">Leaf</tissue>
    </source>
</reference>
<accession>A0A2P2M3Z8</accession>
<sequence length="13" mass="1613">MNFENRSRFLPVC</sequence>
<name>A0A2P2M3Z8_RHIMU</name>
<dbReference type="EMBL" id="GGEC01044465">
    <property type="protein sequence ID" value="MBX24949.1"/>
    <property type="molecule type" value="Transcribed_RNA"/>
</dbReference>